<organism evidence="2 3">
    <name type="scientific">Vibrio tapetis subsp. tapetis</name>
    <dbReference type="NCBI Taxonomy" id="1671868"/>
    <lineage>
        <taxon>Bacteria</taxon>
        <taxon>Pseudomonadati</taxon>
        <taxon>Pseudomonadota</taxon>
        <taxon>Gammaproteobacteria</taxon>
        <taxon>Vibrionales</taxon>
        <taxon>Vibrionaceae</taxon>
        <taxon>Vibrio</taxon>
    </lineage>
</organism>
<dbReference type="Proteomes" id="UP000235828">
    <property type="component" value="Chromosome B"/>
</dbReference>
<proteinExistence type="predicted"/>
<evidence type="ECO:0000256" key="1">
    <source>
        <dbReference type="SAM" id="Phobius"/>
    </source>
</evidence>
<keyword evidence="1" id="KW-0472">Membrane</keyword>
<accession>A0A2N8ZLH5</accession>
<dbReference type="EMBL" id="LT960612">
    <property type="protein sequence ID" value="SON52761.1"/>
    <property type="molecule type" value="Genomic_DNA"/>
</dbReference>
<evidence type="ECO:0000313" key="3">
    <source>
        <dbReference type="Proteomes" id="UP000235828"/>
    </source>
</evidence>
<dbReference type="KEGG" id="vta:B1150"/>
<dbReference type="RefSeq" id="WP_102524931.1">
    <property type="nucleotide sequence ID" value="NZ_LT960612.1"/>
</dbReference>
<dbReference type="OrthoDB" id="5670502at2"/>
<name>A0A2N8ZLH5_9VIBR</name>
<keyword evidence="1" id="KW-0812">Transmembrane</keyword>
<reference evidence="2 3" key="1">
    <citation type="submission" date="2017-10" db="EMBL/GenBank/DDBJ databases">
        <authorList>
            <person name="Banno H."/>
            <person name="Chua N.-H."/>
        </authorList>
    </citation>
    <scope>NUCLEOTIDE SEQUENCE [LARGE SCALE GENOMIC DNA]</scope>
    <source>
        <strain evidence="2">Vibrio tapetis CECT4600</strain>
    </source>
</reference>
<keyword evidence="1" id="KW-1133">Transmembrane helix</keyword>
<sequence length="575" mass="64174">MKIQLKQRGAASIWFVLIFSAIAAFAALGIEGTRYLNYKARLGDALETSAMLLSADQAEQELKLDGVKKEQRKQASEELVHKTIKSYLKDTRDIPNTKIDIRKRENNQGFDYHVAAVTSHDSVMHMSGAPSFDEQQDVYNFAAATKNSAGGGGGGVGDVILVLDHSMSMNADTCTHFFTDSIIKHQTAKLSVAHKFTQLMIEQVRKPLRVGESHQQGEEAGRLAVIPFDNGTHNLTQSEANYRAVRVCENHLVFDRYYSAINWHEEAKNNNGKSLQQIIDGNSSFSQMVKRSSYTEKTNNGTLSNWMPFNREHVDVHATVAEVTKFNRHRDKKADLPINAYNLVNSPNNRICRGSFKSIGLDNKTFNGPVLGYGPGNGLRDVFTQEIRKFTSGAAFQPDMKKQSSQYWGGFSNSSQGVIAGLAEIAKHEGDKPLSMFVLVGGKDSANSSFDAKRNGAMRGHSFSQDELTSDLLEAGLFKKTRERYPHVRFILVKLSAPRLGYESHFDKVIELNHRAIDDTVDIGRCRPDRFVGDDYKFDRVELDNMSKQIGEALKDSEQAFSGNTEVGTLNSRRR</sequence>
<gene>
    <name evidence="2" type="ORF">VTAP4600_B1150</name>
</gene>
<keyword evidence="3" id="KW-1185">Reference proteome</keyword>
<feature type="transmembrane region" description="Helical" evidence="1">
    <location>
        <begin position="12"/>
        <end position="30"/>
    </location>
</feature>
<protein>
    <submittedName>
        <fullName evidence="2">Uncharacterized protein</fullName>
    </submittedName>
</protein>
<evidence type="ECO:0000313" key="2">
    <source>
        <dbReference type="EMBL" id="SON52761.1"/>
    </source>
</evidence>
<dbReference type="AlphaFoldDB" id="A0A2N8ZLH5"/>